<evidence type="ECO:0000313" key="2">
    <source>
        <dbReference type="Proteomes" id="UP001213681"/>
    </source>
</evidence>
<dbReference type="Proteomes" id="UP001213681">
    <property type="component" value="Unassembled WGS sequence"/>
</dbReference>
<dbReference type="RefSeq" id="XP_056760755.1">
    <property type="nucleotide sequence ID" value="XM_056916001.1"/>
</dbReference>
<gene>
    <name evidence="1" type="ORF">N7458_012620</name>
</gene>
<protein>
    <submittedName>
        <fullName evidence="1">Uncharacterized protein</fullName>
    </submittedName>
</protein>
<dbReference type="EMBL" id="JAPVEA010000009">
    <property type="protein sequence ID" value="KAJ5433464.1"/>
    <property type="molecule type" value="Genomic_DNA"/>
</dbReference>
<accession>A0AAD6BXD7</accession>
<sequence>MNFYIANISGLTRATALTLVADGGTDGYGEDKTAKEIFWYGAHNAKYGGIHLWVKEFPPDDPRCLKTLPR</sequence>
<name>A0AAD6BXD7_9EURO</name>
<evidence type="ECO:0000313" key="1">
    <source>
        <dbReference type="EMBL" id="KAJ5433464.1"/>
    </source>
</evidence>
<reference evidence="1" key="1">
    <citation type="submission" date="2022-12" db="EMBL/GenBank/DDBJ databases">
        <authorList>
            <person name="Petersen C."/>
        </authorList>
    </citation>
    <scope>NUCLEOTIDE SEQUENCE</scope>
    <source>
        <strain evidence="1">IBT 16125</strain>
    </source>
</reference>
<comment type="caution">
    <text evidence="1">The sequence shown here is derived from an EMBL/GenBank/DDBJ whole genome shotgun (WGS) entry which is preliminary data.</text>
</comment>
<organism evidence="1 2">
    <name type="scientific">Penicillium daleae</name>
    <dbReference type="NCBI Taxonomy" id="63821"/>
    <lineage>
        <taxon>Eukaryota</taxon>
        <taxon>Fungi</taxon>
        <taxon>Dikarya</taxon>
        <taxon>Ascomycota</taxon>
        <taxon>Pezizomycotina</taxon>
        <taxon>Eurotiomycetes</taxon>
        <taxon>Eurotiomycetidae</taxon>
        <taxon>Eurotiales</taxon>
        <taxon>Aspergillaceae</taxon>
        <taxon>Penicillium</taxon>
    </lineage>
</organism>
<dbReference type="AlphaFoldDB" id="A0AAD6BXD7"/>
<reference evidence="1" key="2">
    <citation type="journal article" date="2023" name="IMA Fungus">
        <title>Comparative genomic study of the Penicillium genus elucidates a diverse pangenome and 15 lateral gene transfer events.</title>
        <authorList>
            <person name="Petersen C."/>
            <person name="Sorensen T."/>
            <person name="Nielsen M.R."/>
            <person name="Sondergaard T.E."/>
            <person name="Sorensen J.L."/>
            <person name="Fitzpatrick D.A."/>
            <person name="Frisvad J.C."/>
            <person name="Nielsen K.L."/>
        </authorList>
    </citation>
    <scope>NUCLEOTIDE SEQUENCE</scope>
    <source>
        <strain evidence="1">IBT 16125</strain>
    </source>
</reference>
<proteinExistence type="predicted"/>
<keyword evidence="2" id="KW-1185">Reference proteome</keyword>
<dbReference type="GeneID" id="81606244"/>